<proteinExistence type="predicted"/>
<accession>A0A8H6RLH8</accession>
<dbReference type="OrthoDB" id="1022638at2759"/>
<dbReference type="Proteomes" id="UP000660729">
    <property type="component" value="Unassembled WGS sequence"/>
</dbReference>
<organism evidence="2 3">
    <name type="scientific">Pseudocercospora fuligena</name>
    <dbReference type="NCBI Taxonomy" id="685502"/>
    <lineage>
        <taxon>Eukaryota</taxon>
        <taxon>Fungi</taxon>
        <taxon>Dikarya</taxon>
        <taxon>Ascomycota</taxon>
        <taxon>Pezizomycotina</taxon>
        <taxon>Dothideomycetes</taxon>
        <taxon>Dothideomycetidae</taxon>
        <taxon>Mycosphaerellales</taxon>
        <taxon>Mycosphaerellaceae</taxon>
        <taxon>Pseudocercospora</taxon>
    </lineage>
</organism>
<protein>
    <recommendedName>
        <fullName evidence="1">BTB domain-containing protein</fullName>
    </recommendedName>
</protein>
<dbReference type="EMBL" id="JABCIY010000066">
    <property type="protein sequence ID" value="KAF7194040.1"/>
    <property type="molecule type" value="Genomic_DNA"/>
</dbReference>
<name>A0A8H6RLH8_9PEZI</name>
<comment type="caution">
    <text evidence="2">The sequence shown here is derived from an EMBL/GenBank/DDBJ whole genome shotgun (WGS) entry which is preliminary data.</text>
</comment>
<reference evidence="2" key="1">
    <citation type="submission" date="2020-04" db="EMBL/GenBank/DDBJ databases">
        <title>Draft genome resource of the tomato pathogen Pseudocercospora fuligena.</title>
        <authorList>
            <person name="Zaccaron A."/>
        </authorList>
    </citation>
    <scope>NUCLEOTIDE SEQUENCE</scope>
    <source>
        <strain evidence="2">PF001</strain>
    </source>
</reference>
<evidence type="ECO:0000313" key="2">
    <source>
        <dbReference type="EMBL" id="KAF7194040.1"/>
    </source>
</evidence>
<dbReference type="InterPro" id="IPR011333">
    <property type="entry name" value="SKP1/BTB/POZ_sf"/>
</dbReference>
<gene>
    <name evidence="2" type="ORF">HII31_04561</name>
</gene>
<dbReference type="Gene3D" id="3.30.710.10">
    <property type="entry name" value="Potassium Channel Kv1.1, Chain A"/>
    <property type="match status" value="1"/>
</dbReference>
<evidence type="ECO:0000259" key="1">
    <source>
        <dbReference type="PROSITE" id="PS50097"/>
    </source>
</evidence>
<dbReference type="PROSITE" id="PS50097">
    <property type="entry name" value="BTB"/>
    <property type="match status" value="1"/>
</dbReference>
<dbReference type="InterPro" id="IPR000210">
    <property type="entry name" value="BTB/POZ_dom"/>
</dbReference>
<keyword evidence="3" id="KW-1185">Reference proteome</keyword>
<evidence type="ECO:0000313" key="3">
    <source>
        <dbReference type="Proteomes" id="UP000660729"/>
    </source>
</evidence>
<dbReference type="SUPFAM" id="SSF54695">
    <property type="entry name" value="POZ domain"/>
    <property type="match status" value="1"/>
</dbReference>
<sequence length="492" mass="55922">MTDISPRFYLTWADSTARANTMHWLQQLRFWRPSCVANIVDDASTSTSTSRVVAQPPQIDVEAMATNKKRPRPEGVEGRSSKRTRLNHDRTITITVGRQIRPIELKAQPEEDRKTFAIHEDLLVKNSSYFRKQIAQNPGKTTFHLDNVHPEEFKTYFDWIHEGCLNVALVESASARMLRKLSKSLEIQAKHDGAVLFRLCRLLIMDDTYMQDDNFSDALTALLDQLLEKHAQSAVRLTISQGQQIWSIAGQLFPKHQSKIPKWMAADLSATSLQGSQHLLAPALFDAILKVLPRELEVTVGKDHEKQIFMVDERRCHGHSKVLERNLASRWTRKPKLVLPNEDLNCFALYLRCVTAKRQDFLGAMNTPTKVENGKIVPTNEAESRGAMHRLCELWILASHLEDTKMQNAIMDAINTLRLTTSLRTAEMIVEKAAIGSGLRRWIADDLSEAMTNEWLAQWSKEMSKELLVDVLHASVQSRVGKGMAGTTYHEH</sequence>
<feature type="domain" description="BTB" evidence="1">
    <location>
        <begin position="101"/>
        <end position="169"/>
    </location>
</feature>
<dbReference type="AlphaFoldDB" id="A0A8H6RLH8"/>